<evidence type="ECO:0000256" key="1">
    <source>
        <dbReference type="SAM" id="MobiDB-lite"/>
    </source>
</evidence>
<keyword evidence="3" id="KW-1185">Reference proteome</keyword>
<feature type="compositionally biased region" description="Pro residues" evidence="1">
    <location>
        <begin position="114"/>
        <end position="128"/>
    </location>
</feature>
<dbReference type="EMBL" id="KV918918">
    <property type="protein sequence ID" value="OSX75115.1"/>
    <property type="molecule type" value="Genomic_DNA"/>
</dbReference>
<protein>
    <submittedName>
        <fullName evidence="2">Uncharacterized protein</fullName>
    </submittedName>
</protein>
<feature type="region of interest" description="Disordered" evidence="1">
    <location>
        <begin position="1"/>
        <end position="134"/>
    </location>
</feature>
<feature type="compositionally biased region" description="Polar residues" evidence="1">
    <location>
        <begin position="16"/>
        <end position="35"/>
    </location>
</feature>
<evidence type="ECO:0000313" key="3">
    <source>
        <dbReference type="Proteomes" id="UP000218209"/>
    </source>
</evidence>
<sequence length="134" mass="13889">MPTDSGRGEPPPLMNTYKNGPNKRSSSFDETSSTAVRHAPKEKQTRGVPVQSAGGALTTSPHAVHTRGRSAPLPTPPSPLGSPAPRYTPPPPLTGREQWRAGAPGPGAPAARGAPPPPPPPPARPPTRPTRRTS</sequence>
<gene>
    <name evidence="2" type="ORF">BU14_0255s0022</name>
</gene>
<reference evidence="2 3" key="1">
    <citation type="submission" date="2017-03" db="EMBL/GenBank/DDBJ databases">
        <title>WGS assembly of Porphyra umbilicalis.</title>
        <authorList>
            <person name="Brawley S.H."/>
            <person name="Blouin N.A."/>
            <person name="Ficko-Blean E."/>
            <person name="Wheeler G.L."/>
            <person name="Lohr M."/>
            <person name="Goodson H.V."/>
            <person name="Jenkins J.W."/>
            <person name="Blaby-Haas C.E."/>
            <person name="Helliwell K.E."/>
            <person name="Chan C."/>
            <person name="Marriage T."/>
            <person name="Bhattacharya D."/>
            <person name="Klein A.S."/>
            <person name="Badis Y."/>
            <person name="Brodie J."/>
            <person name="Cao Y."/>
            <person name="Collen J."/>
            <person name="Dittami S.M."/>
            <person name="Gachon C.M."/>
            <person name="Green B.R."/>
            <person name="Karpowicz S."/>
            <person name="Kim J.W."/>
            <person name="Kudahl U."/>
            <person name="Lin S."/>
            <person name="Michel G."/>
            <person name="Mittag M."/>
            <person name="Olson B.J."/>
            <person name="Pangilinan J."/>
            <person name="Peng Y."/>
            <person name="Qiu H."/>
            <person name="Shu S."/>
            <person name="Singer J.T."/>
            <person name="Smith A.G."/>
            <person name="Sprecher B.N."/>
            <person name="Wagner V."/>
            <person name="Wang W."/>
            <person name="Wang Z.-Y."/>
            <person name="Yan J."/>
            <person name="Yarish C."/>
            <person name="Zoeuner-Riek S."/>
            <person name="Zhuang Y."/>
            <person name="Zou Y."/>
            <person name="Lindquist E.A."/>
            <person name="Grimwood J."/>
            <person name="Barry K."/>
            <person name="Rokhsar D.S."/>
            <person name="Schmutz J."/>
            <person name="Stiller J.W."/>
            <person name="Grossman A.R."/>
            <person name="Prochnik S.E."/>
        </authorList>
    </citation>
    <scope>NUCLEOTIDE SEQUENCE [LARGE SCALE GENOMIC DNA]</scope>
    <source>
        <strain evidence="2">4086291</strain>
    </source>
</reference>
<dbReference type="AlphaFoldDB" id="A0A1X6P2Y1"/>
<dbReference type="Proteomes" id="UP000218209">
    <property type="component" value="Unassembled WGS sequence"/>
</dbReference>
<feature type="compositionally biased region" description="Pro residues" evidence="1">
    <location>
        <begin position="73"/>
        <end position="93"/>
    </location>
</feature>
<name>A0A1X6P2Y1_PORUM</name>
<evidence type="ECO:0000313" key="2">
    <source>
        <dbReference type="EMBL" id="OSX75115.1"/>
    </source>
</evidence>
<feature type="compositionally biased region" description="Low complexity" evidence="1">
    <location>
        <begin position="100"/>
        <end position="113"/>
    </location>
</feature>
<organism evidence="2 3">
    <name type="scientific">Porphyra umbilicalis</name>
    <name type="common">Purple laver</name>
    <name type="synonym">Red alga</name>
    <dbReference type="NCBI Taxonomy" id="2786"/>
    <lineage>
        <taxon>Eukaryota</taxon>
        <taxon>Rhodophyta</taxon>
        <taxon>Bangiophyceae</taxon>
        <taxon>Bangiales</taxon>
        <taxon>Bangiaceae</taxon>
        <taxon>Porphyra</taxon>
    </lineage>
</organism>
<accession>A0A1X6P2Y1</accession>
<proteinExistence type="predicted"/>